<evidence type="ECO:0000313" key="3">
    <source>
        <dbReference type="Proteomes" id="UP001236014"/>
    </source>
</evidence>
<dbReference type="Proteomes" id="UP001236014">
    <property type="component" value="Chromosome"/>
</dbReference>
<proteinExistence type="predicted"/>
<evidence type="ECO:0000313" key="2">
    <source>
        <dbReference type="EMBL" id="WIX77355.1"/>
    </source>
</evidence>
<accession>A0A9Y2IDY4</accession>
<name>A0A9Y2IDY4_9PSEU</name>
<dbReference type="AlphaFoldDB" id="A0A9Y2IDY4"/>
<reference evidence="2 3" key="1">
    <citation type="submission" date="2023-06" db="EMBL/GenBank/DDBJ databases">
        <authorList>
            <person name="Oyuntsetseg B."/>
            <person name="Kim S.B."/>
        </authorList>
    </citation>
    <scope>NUCLEOTIDE SEQUENCE [LARGE SCALE GENOMIC DNA]</scope>
    <source>
        <strain evidence="2 3">2-15</strain>
    </source>
</reference>
<sequence length="69" mass="7534">MPVLSFPGTDRPNLMDFAYFSFTVGSSFAASDVKVQDRQLHYTVLVHGVVSFFCNTAILGTAIGVFTQI</sequence>
<dbReference type="RefSeq" id="WP_285968096.1">
    <property type="nucleotide sequence ID" value="NZ_CP127294.1"/>
</dbReference>
<feature type="transmembrane region" description="Helical" evidence="1">
    <location>
        <begin position="42"/>
        <end position="66"/>
    </location>
</feature>
<dbReference type="KEGG" id="acab:QRX50_39095"/>
<dbReference type="Pfam" id="PF07077">
    <property type="entry name" value="DUF1345"/>
    <property type="match status" value="1"/>
</dbReference>
<gene>
    <name evidence="2" type="ORF">QRX50_39095</name>
</gene>
<keyword evidence="3" id="KW-1185">Reference proteome</keyword>
<dbReference type="EMBL" id="CP127294">
    <property type="protein sequence ID" value="WIX77355.1"/>
    <property type="molecule type" value="Genomic_DNA"/>
</dbReference>
<protein>
    <submittedName>
        <fullName evidence="2">DUF1345 domain-containing protein</fullName>
    </submittedName>
</protein>
<dbReference type="InterPro" id="IPR009781">
    <property type="entry name" value="DUF1345"/>
</dbReference>
<evidence type="ECO:0000256" key="1">
    <source>
        <dbReference type="SAM" id="Phobius"/>
    </source>
</evidence>
<keyword evidence="1" id="KW-0472">Membrane</keyword>
<keyword evidence="1" id="KW-0812">Transmembrane</keyword>
<keyword evidence="1" id="KW-1133">Transmembrane helix</keyword>
<organism evidence="2 3">
    <name type="scientific">Amycolatopsis carbonis</name>
    <dbReference type="NCBI Taxonomy" id="715471"/>
    <lineage>
        <taxon>Bacteria</taxon>
        <taxon>Bacillati</taxon>
        <taxon>Actinomycetota</taxon>
        <taxon>Actinomycetes</taxon>
        <taxon>Pseudonocardiales</taxon>
        <taxon>Pseudonocardiaceae</taxon>
        <taxon>Amycolatopsis</taxon>
    </lineage>
</organism>